<dbReference type="Gene3D" id="6.10.340.10">
    <property type="match status" value="1"/>
</dbReference>
<dbReference type="InterPro" id="IPR043128">
    <property type="entry name" value="Rev_trsase/Diguanyl_cyclase"/>
</dbReference>
<keyword evidence="3" id="KW-0472">Membrane</keyword>
<dbReference type="EMBL" id="AP023189">
    <property type="protein sequence ID" value="BCG26561.1"/>
    <property type="molecule type" value="Genomic_DNA"/>
</dbReference>
<dbReference type="NCBIfam" id="TIGR00254">
    <property type="entry name" value="GGDEF"/>
    <property type="match status" value="1"/>
</dbReference>
<comment type="cofactor">
    <cofactor evidence="1">
        <name>Mg(2+)</name>
        <dbReference type="ChEBI" id="CHEBI:18420"/>
    </cofactor>
</comment>
<dbReference type="Pfam" id="PF00672">
    <property type="entry name" value="HAMP"/>
    <property type="match status" value="1"/>
</dbReference>
<feature type="transmembrane region" description="Helical" evidence="3">
    <location>
        <begin position="294"/>
        <end position="313"/>
    </location>
</feature>
<protein>
    <submittedName>
        <fullName evidence="6">Diguanylate cyclase</fullName>
    </submittedName>
</protein>
<dbReference type="InterPro" id="IPR029787">
    <property type="entry name" value="Nucleotide_cyclase"/>
</dbReference>
<evidence type="ECO:0000313" key="8">
    <source>
        <dbReference type="Proteomes" id="UP000509383"/>
    </source>
</evidence>
<organism evidence="6 8">
    <name type="scientific">Pseudomonas tohonis</name>
    <dbReference type="NCBI Taxonomy" id="2725477"/>
    <lineage>
        <taxon>Bacteria</taxon>
        <taxon>Pseudomonadati</taxon>
        <taxon>Pseudomonadota</taxon>
        <taxon>Gammaproteobacteria</taxon>
        <taxon>Pseudomonadales</taxon>
        <taxon>Pseudomonadaceae</taxon>
        <taxon>Pseudomonas</taxon>
    </lineage>
</organism>
<dbReference type="GO" id="GO:0005886">
    <property type="term" value="C:plasma membrane"/>
    <property type="evidence" value="ECO:0007669"/>
    <property type="project" value="UniProtKB-SubCell"/>
</dbReference>
<accession>A0A6J4EDT8</accession>
<dbReference type="SMART" id="SM00304">
    <property type="entry name" value="HAMP"/>
    <property type="match status" value="1"/>
</dbReference>
<evidence type="ECO:0000256" key="1">
    <source>
        <dbReference type="ARBA" id="ARBA00001946"/>
    </source>
</evidence>
<dbReference type="GO" id="GO:0003824">
    <property type="term" value="F:catalytic activity"/>
    <property type="evidence" value="ECO:0007669"/>
    <property type="project" value="UniProtKB-ARBA"/>
</dbReference>
<evidence type="ECO:0000256" key="2">
    <source>
        <dbReference type="ARBA" id="ARBA00004533"/>
    </source>
</evidence>
<dbReference type="SMART" id="SM00267">
    <property type="entry name" value="GGDEF"/>
    <property type="match status" value="1"/>
</dbReference>
<dbReference type="EMBL" id="BQKM01000001">
    <property type="protein sequence ID" value="GJN50704.1"/>
    <property type="molecule type" value="Genomic_DNA"/>
</dbReference>
<dbReference type="PROSITE" id="PS50887">
    <property type="entry name" value="GGDEF"/>
    <property type="match status" value="1"/>
</dbReference>
<gene>
    <name evidence="6" type="ORF">TUM18999_47520</name>
    <name evidence="7" type="ORF">TUM20286_04560</name>
</gene>
<dbReference type="Gene3D" id="3.30.70.270">
    <property type="match status" value="1"/>
</dbReference>
<name>A0A6J4EDT8_9PSED</name>
<keyword evidence="3" id="KW-0812">Transmembrane</keyword>
<evidence type="ECO:0000256" key="3">
    <source>
        <dbReference type="SAM" id="Phobius"/>
    </source>
</evidence>
<feature type="domain" description="GGDEF" evidence="5">
    <location>
        <begin position="405"/>
        <end position="540"/>
    </location>
</feature>
<dbReference type="GO" id="GO:0007165">
    <property type="term" value="P:signal transduction"/>
    <property type="evidence" value="ECO:0007669"/>
    <property type="project" value="InterPro"/>
</dbReference>
<evidence type="ECO:0000313" key="6">
    <source>
        <dbReference type="EMBL" id="BCG26561.1"/>
    </source>
</evidence>
<dbReference type="InterPro" id="IPR003660">
    <property type="entry name" value="HAMP_dom"/>
</dbReference>
<dbReference type="PANTHER" id="PTHR46663:SF2">
    <property type="entry name" value="GGDEF DOMAIN-CONTAINING PROTEIN"/>
    <property type="match status" value="1"/>
</dbReference>
<proteinExistence type="predicted"/>
<dbReference type="AlphaFoldDB" id="A0A6J4EDT8"/>
<dbReference type="CDD" id="cd01949">
    <property type="entry name" value="GGDEF"/>
    <property type="match status" value="1"/>
</dbReference>
<evidence type="ECO:0000259" key="5">
    <source>
        <dbReference type="PROSITE" id="PS50887"/>
    </source>
</evidence>
<dbReference type="RefSeq" id="WP_173176079.1">
    <property type="nucleotide sequence ID" value="NZ_AP023189.1"/>
</dbReference>
<keyword evidence="9" id="KW-1185">Reference proteome</keyword>
<comment type="subcellular location">
    <subcellularLocation>
        <location evidence="2">Cell inner membrane</location>
    </subcellularLocation>
</comment>
<dbReference type="PROSITE" id="PS50885">
    <property type="entry name" value="HAMP"/>
    <property type="match status" value="1"/>
</dbReference>
<dbReference type="InterPro" id="IPR052163">
    <property type="entry name" value="DGC-Regulatory_Protein"/>
</dbReference>
<sequence length="549" mass="60376">MQATHSLRSRIALLVALLVGALGWLLGALIGHDSSLRMRDEIGQDLAEVSFQMIDRLDRDMADRAKVLQVLSQLRALRQPDDIAEVRTLLDSLQHELHEIAWIGYTDPAGTVRASSDGVLEGASLSQRPVYINGIKGLFIGDVHEAVLLAKLLPNPTGEAMKFVDIAMPVKGLDGATVGVLASHLSWAWADDVRRSLLEPMQQRRKVEFFIIGSDRTVLLGPRAMIGQRLHLEALDNGETNYWRVQEWPDGGTWLTGFARSTGYQDYKGLGWTVIARRSVDEAFAPSRELQRDIYIWGAALAVIFAFIGWVLAGRITRPLREIAAAADRLRAGEIAVIPDDLGTREIRTLSQSIRQLVESLTQQQNALGLMESLAHHDPLTGLPNRTALEKHLPRVQQRSQLGKSSLALLYLDLDGFKPVNDNHGHSVGDQVLREAAARMRASLREGDLVARLGGDEFLMILQVPEGDAAPQALQVALRTLQSLGEPIQLGELRLNIGCSIGGALWPQDSAQLGEALELADQALYRAKHEGRNRVVFHGPQPPQGERTA</sequence>
<feature type="domain" description="HAMP" evidence="4">
    <location>
        <begin position="314"/>
        <end position="366"/>
    </location>
</feature>
<dbReference type="Gene3D" id="3.30.450.20">
    <property type="entry name" value="PAS domain"/>
    <property type="match status" value="1"/>
</dbReference>
<keyword evidence="3" id="KW-1133">Transmembrane helix</keyword>
<evidence type="ECO:0000313" key="9">
    <source>
        <dbReference type="Proteomes" id="UP001054892"/>
    </source>
</evidence>
<dbReference type="SUPFAM" id="SSF55073">
    <property type="entry name" value="Nucleotide cyclase"/>
    <property type="match status" value="1"/>
</dbReference>
<evidence type="ECO:0000259" key="4">
    <source>
        <dbReference type="PROSITE" id="PS50885"/>
    </source>
</evidence>
<dbReference type="Pfam" id="PF00990">
    <property type="entry name" value="GGDEF"/>
    <property type="match status" value="1"/>
</dbReference>
<dbReference type="InterPro" id="IPR000160">
    <property type="entry name" value="GGDEF_dom"/>
</dbReference>
<reference evidence="6 8" key="1">
    <citation type="submission" date="2020-05" db="EMBL/GenBank/DDBJ databases">
        <title>Characterization of novel class B3 metallo-beta-lactamase from novel Pseudomonas species.</title>
        <authorList>
            <person name="Yamada K."/>
            <person name="Aoki K."/>
            <person name="Ishii Y."/>
        </authorList>
    </citation>
    <scope>NUCLEOTIDE SEQUENCE [LARGE SCALE GENOMIC DNA]</scope>
    <source>
        <strain evidence="6 8">TUM18999</strain>
        <strain evidence="7 9">TUM20286</strain>
    </source>
</reference>
<dbReference type="KEGG" id="ptw:TUM18999_47520"/>
<dbReference type="Proteomes" id="UP001054892">
    <property type="component" value="Unassembled WGS sequence"/>
</dbReference>
<dbReference type="FunFam" id="3.30.70.270:FF:000001">
    <property type="entry name" value="Diguanylate cyclase domain protein"/>
    <property type="match status" value="1"/>
</dbReference>
<evidence type="ECO:0000313" key="7">
    <source>
        <dbReference type="EMBL" id="GJN50704.1"/>
    </source>
</evidence>
<dbReference type="PANTHER" id="PTHR46663">
    <property type="entry name" value="DIGUANYLATE CYCLASE DGCT-RELATED"/>
    <property type="match status" value="1"/>
</dbReference>
<dbReference type="Proteomes" id="UP000509383">
    <property type="component" value="Chromosome"/>
</dbReference>